<reference evidence="4" key="1">
    <citation type="submission" date="2017-04" db="EMBL/GenBank/DDBJ databases">
        <authorList>
            <person name="Varghese N."/>
            <person name="Submissions S."/>
        </authorList>
    </citation>
    <scope>NUCLEOTIDE SEQUENCE [LARGE SCALE GENOMIC DNA]</scope>
    <source>
        <strain evidence="4">VKM Ac-2121</strain>
    </source>
</reference>
<dbReference type="InterPro" id="IPR015995">
    <property type="entry name" value="MlrC_N"/>
</dbReference>
<sequence>MRLAIVGIATESSTFTLDRTPLERFSLTRGDEVFAMYDWAGRFADLPADVEFVPGLIATVNAGGPVVPAAYDVLHDKIMAWLDENGPWDGVYLHMHGAMNVLGRDGAEEHFVRSVRVVVGAELPITMSMDPHGNLSRELASLVDHAAAHRQAPHLDRWDTRERAVRILVDLVRRGEKPHRAWVRVPMLLPGERTSTTVEPGRSVFGRMIPAIARHGVLDANMWIGFAWADEPRNAAAVLVVGWDASAVVACARELAEHYWAAREGFVIVADRSGSWEEALDFVLTDPPRPVYLSDSGDNVSAGGSGDLTVALHSTIRRADVMAAGRSFLFAGLVDPATFDAALEAGTGAVLERAIGAAVDSRFAPPVAGSWTVERFIEGVHGEERPVAAVLRDGPVSVSVQWARRYFVSTADPAFAGYPMPGLAWFDPSGYDVVVVKNGYLFTGQAETAASAFMALTPGGTDLIVDRLAFERAGRPLHPLDRDIEPDLEPILL</sequence>
<dbReference type="EMBL" id="FXBM01000004">
    <property type="protein sequence ID" value="SMH50420.1"/>
    <property type="molecule type" value="Genomic_DNA"/>
</dbReference>
<organism evidence="3 4">
    <name type="scientific">Rathayibacter oskolensis</name>
    <dbReference type="NCBI Taxonomy" id="1891671"/>
    <lineage>
        <taxon>Bacteria</taxon>
        <taxon>Bacillati</taxon>
        <taxon>Actinomycetota</taxon>
        <taxon>Actinomycetes</taxon>
        <taxon>Micrococcales</taxon>
        <taxon>Microbacteriaceae</taxon>
        <taxon>Rathayibacter</taxon>
    </lineage>
</organism>
<protein>
    <submittedName>
        <fullName evidence="3">Microcystin degradation protein MlrC, contains DUF1485 domain</fullName>
    </submittedName>
</protein>
<dbReference type="RefSeq" id="WP_085477928.1">
    <property type="nucleotide sequence ID" value="NZ_FXBM01000004.1"/>
</dbReference>
<gene>
    <name evidence="3" type="ORF">SAMN06295885_3527</name>
</gene>
<dbReference type="Pfam" id="PF07364">
    <property type="entry name" value="DUF1485"/>
    <property type="match status" value="1"/>
</dbReference>
<dbReference type="OrthoDB" id="9815420at2"/>
<dbReference type="AlphaFoldDB" id="A0A1X7PGK8"/>
<proteinExistence type="predicted"/>
<keyword evidence="4" id="KW-1185">Reference proteome</keyword>
<accession>A0A1X7PGK8</accession>
<feature type="domain" description="Microcystin LR degradation protein MlrC C-terminal" evidence="1">
    <location>
        <begin position="293"/>
        <end position="472"/>
    </location>
</feature>
<evidence type="ECO:0000313" key="4">
    <source>
        <dbReference type="Proteomes" id="UP000193711"/>
    </source>
</evidence>
<dbReference type="Pfam" id="PF07171">
    <property type="entry name" value="MlrC_C"/>
    <property type="match status" value="1"/>
</dbReference>
<dbReference type="InterPro" id="IPR010799">
    <property type="entry name" value="MlrC_C"/>
</dbReference>
<evidence type="ECO:0000313" key="3">
    <source>
        <dbReference type="EMBL" id="SMH50420.1"/>
    </source>
</evidence>
<dbReference type="STRING" id="1891671.SAMN06295885_3527"/>
<feature type="domain" description="Microcystin LR degradation protein MlrC N-terminal" evidence="2">
    <location>
        <begin position="2"/>
        <end position="269"/>
    </location>
</feature>
<evidence type="ECO:0000259" key="2">
    <source>
        <dbReference type="Pfam" id="PF07364"/>
    </source>
</evidence>
<evidence type="ECO:0000259" key="1">
    <source>
        <dbReference type="Pfam" id="PF07171"/>
    </source>
</evidence>
<dbReference type="Proteomes" id="UP000193711">
    <property type="component" value="Unassembled WGS sequence"/>
</dbReference>
<name>A0A1X7PGK8_9MICO</name>